<protein>
    <submittedName>
        <fullName evidence="1">Uncharacterized protein</fullName>
    </submittedName>
</protein>
<sequence length="49" mass="5854">MKSYKKKSWSLPLHSHLKSYDIIKKHRKMNGEKIERGRENCEFGGVCFK</sequence>
<reference evidence="1 2" key="1">
    <citation type="submission" date="2013-12" db="EMBL/GenBank/DDBJ databases">
        <title>Comparative genomics of Petrotoga isolates.</title>
        <authorList>
            <person name="Nesbo C.L."/>
            <person name="Charchuk R."/>
            <person name="Chow K."/>
        </authorList>
    </citation>
    <scope>NUCLEOTIDE SEQUENCE [LARGE SCALE GENOMIC DNA]</scope>
    <source>
        <strain evidence="1 2">DSM 13574</strain>
    </source>
</reference>
<name>A0A2K1NXL2_9BACT</name>
<evidence type="ECO:0000313" key="1">
    <source>
        <dbReference type="EMBL" id="PNR95177.1"/>
    </source>
</evidence>
<dbReference type="AlphaFoldDB" id="A0A2K1NXL2"/>
<comment type="caution">
    <text evidence="1">The sequence shown here is derived from an EMBL/GenBank/DDBJ whole genome shotgun (WGS) entry which is preliminary data.</text>
</comment>
<evidence type="ECO:0000313" key="2">
    <source>
        <dbReference type="Proteomes" id="UP000236434"/>
    </source>
</evidence>
<dbReference type="Proteomes" id="UP000236434">
    <property type="component" value="Unassembled WGS sequence"/>
</dbReference>
<proteinExistence type="predicted"/>
<dbReference type="EMBL" id="AZRL01000022">
    <property type="protein sequence ID" value="PNR95177.1"/>
    <property type="molecule type" value="Genomic_DNA"/>
</dbReference>
<accession>A0A2K1NXL2</accession>
<organism evidence="1 2">
    <name type="scientific">Petrotoga olearia DSM 13574</name>
    <dbReference type="NCBI Taxonomy" id="1122955"/>
    <lineage>
        <taxon>Bacteria</taxon>
        <taxon>Thermotogati</taxon>
        <taxon>Thermotogota</taxon>
        <taxon>Thermotogae</taxon>
        <taxon>Petrotogales</taxon>
        <taxon>Petrotogaceae</taxon>
        <taxon>Petrotoga</taxon>
    </lineage>
</organism>
<gene>
    <name evidence="1" type="ORF">X929_09520</name>
</gene>